<gene>
    <name evidence="3" type="ORF">ABEG20_13495</name>
</gene>
<keyword evidence="1" id="KW-0812">Transmembrane</keyword>
<dbReference type="EMBL" id="CP157485">
    <property type="protein sequence ID" value="XBO46301.1"/>
    <property type="molecule type" value="Genomic_DNA"/>
</dbReference>
<keyword evidence="1" id="KW-1133">Transmembrane helix</keyword>
<organism evidence="3">
    <name type="scientific">Pedobacter sp. KACC 23697</name>
    <dbReference type="NCBI Taxonomy" id="3149230"/>
    <lineage>
        <taxon>Bacteria</taxon>
        <taxon>Pseudomonadati</taxon>
        <taxon>Bacteroidota</taxon>
        <taxon>Sphingobacteriia</taxon>
        <taxon>Sphingobacteriales</taxon>
        <taxon>Sphingobacteriaceae</taxon>
        <taxon>Pedobacter</taxon>
    </lineage>
</organism>
<sequence>MKDNVLLDSDILLDFFFKREPFLDHASKILNLCAIKAVNGFVTGLIIANTYYLLRKHFQHKDILADFKILFTFLDVLIIDKSVIISSIDSDFLDFEDALQNFSAENNSLIKTIVTRNIKDYKKSKLSVLTPEMFLKTR</sequence>
<evidence type="ECO:0000259" key="2">
    <source>
        <dbReference type="Pfam" id="PF13470"/>
    </source>
</evidence>
<dbReference type="InterPro" id="IPR029060">
    <property type="entry name" value="PIN-like_dom_sf"/>
</dbReference>
<dbReference type="InterPro" id="IPR002716">
    <property type="entry name" value="PIN_dom"/>
</dbReference>
<protein>
    <submittedName>
        <fullName evidence="3">PIN domain-containing protein</fullName>
    </submittedName>
</protein>
<feature type="domain" description="PIN" evidence="2">
    <location>
        <begin position="5"/>
        <end position="119"/>
    </location>
</feature>
<feature type="transmembrane region" description="Helical" evidence="1">
    <location>
        <begin position="29"/>
        <end position="54"/>
    </location>
</feature>
<keyword evidence="1" id="KW-0472">Membrane</keyword>
<evidence type="ECO:0000256" key="1">
    <source>
        <dbReference type="SAM" id="Phobius"/>
    </source>
</evidence>
<dbReference type="AlphaFoldDB" id="A0AAU7K1B0"/>
<proteinExistence type="predicted"/>
<dbReference type="RefSeq" id="WP_205056244.1">
    <property type="nucleotide sequence ID" value="NZ_CP157485.1"/>
</dbReference>
<name>A0AAU7K1B0_9SPHI</name>
<dbReference type="SUPFAM" id="SSF88723">
    <property type="entry name" value="PIN domain-like"/>
    <property type="match status" value="1"/>
</dbReference>
<dbReference type="Gene3D" id="3.40.50.1010">
    <property type="entry name" value="5'-nuclease"/>
    <property type="match status" value="1"/>
</dbReference>
<dbReference type="Pfam" id="PF13470">
    <property type="entry name" value="PIN_3"/>
    <property type="match status" value="1"/>
</dbReference>
<accession>A0AAU7K1B0</accession>
<evidence type="ECO:0000313" key="3">
    <source>
        <dbReference type="EMBL" id="XBO46301.1"/>
    </source>
</evidence>
<reference evidence="3" key="1">
    <citation type="submission" date="2024-05" db="EMBL/GenBank/DDBJ databases">
        <authorList>
            <person name="Kim S."/>
            <person name="Heo J."/>
            <person name="Choi H."/>
            <person name="Choi Y."/>
            <person name="Kwon S.-W."/>
            <person name="Kim Y."/>
        </authorList>
    </citation>
    <scope>NUCLEOTIDE SEQUENCE</scope>
    <source>
        <strain evidence="3">KACC 23697</strain>
    </source>
</reference>